<dbReference type="Pfam" id="PF07690">
    <property type="entry name" value="MFS_1"/>
    <property type="match status" value="1"/>
</dbReference>
<feature type="transmembrane region" description="Helical" evidence="6">
    <location>
        <begin position="480"/>
        <end position="500"/>
    </location>
</feature>
<feature type="transmembrane region" description="Helical" evidence="6">
    <location>
        <begin position="546"/>
        <end position="568"/>
    </location>
</feature>
<feature type="region of interest" description="Disordered" evidence="5">
    <location>
        <begin position="326"/>
        <end position="366"/>
    </location>
</feature>
<feature type="transmembrane region" description="Helical" evidence="6">
    <location>
        <begin position="136"/>
        <end position="156"/>
    </location>
</feature>
<dbReference type="PANTHER" id="PTHR23502">
    <property type="entry name" value="MAJOR FACILITATOR SUPERFAMILY"/>
    <property type="match status" value="1"/>
</dbReference>
<feature type="transmembrane region" description="Helical" evidence="6">
    <location>
        <begin position="68"/>
        <end position="88"/>
    </location>
</feature>
<dbReference type="RefSeq" id="XP_062645948.1">
    <property type="nucleotide sequence ID" value="XM_062790616.1"/>
</dbReference>
<reference evidence="8" key="1">
    <citation type="journal article" date="2023" name="Mol. Phylogenet. Evol.">
        <title>Genome-scale phylogeny and comparative genomics of the fungal order Sordariales.</title>
        <authorList>
            <person name="Hensen N."/>
            <person name="Bonometti L."/>
            <person name="Westerberg I."/>
            <person name="Brannstrom I.O."/>
            <person name="Guillou S."/>
            <person name="Cros-Aarteil S."/>
            <person name="Calhoun S."/>
            <person name="Haridas S."/>
            <person name="Kuo A."/>
            <person name="Mondo S."/>
            <person name="Pangilinan J."/>
            <person name="Riley R."/>
            <person name="LaButti K."/>
            <person name="Andreopoulos B."/>
            <person name="Lipzen A."/>
            <person name="Chen C."/>
            <person name="Yan M."/>
            <person name="Daum C."/>
            <person name="Ng V."/>
            <person name="Clum A."/>
            <person name="Steindorff A."/>
            <person name="Ohm R.A."/>
            <person name="Martin F."/>
            <person name="Silar P."/>
            <person name="Natvig D.O."/>
            <person name="Lalanne C."/>
            <person name="Gautier V."/>
            <person name="Ament-Velasquez S.L."/>
            <person name="Kruys A."/>
            <person name="Hutchinson M.I."/>
            <person name="Powell A.J."/>
            <person name="Barry K."/>
            <person name="Miller A.N."/>
            <person name="Grigoriev I.V."/>
            <person name="Debuchy R."/>
            <person name="Gladieux P."/>
            <person name="Hiltunen Thoren M."/>
            <person name="Johannesson H."/>
        </authorList>
    </citation>
    <scope>NUCLEOTIDE SEQUENCE</scope>
    <source>
        <strain evidence="8">CBS 731.68</strain>
    </source>
</reference>
<evidence type="ECO:0000256" key="6">
    <source>
        <dbReference type="SAM" id="Phobius"/>
    </source>
</evidence>
<evidence type="ECO:0000313" key="8">
    <source>
        <dbReference type="EMBL" id="KAK4122177.1"/>
    </source>
</evidence>
<feature type="transmembrane region" description="Helical" evidence="6">
    <location>
        <begin position="396"/>
        <end position="418"/>
    </location>
</feature>
<feature type="transmembrane region" description="Helical" evidence="6">
    <location>
        <begin position="224"/>
        <end position="246"/>
    </location>
</feature>
<keyword evidence="3 6" id="KW-1133">Transmembrane helix</keyword>
<dbReference type="GO" id="GO:0005886">
    <property type="term" value="C:plasma membrane"/>
    <property type="evidence" value="ECO:0007669"/>
    <property type="project" value="TreeGrafter"/>
</dbReference>
<evidence type="ECO:0000313" key="9">
    <source>
        <dbReference type="Proteomes" id="UP001302602"/>
    </source>
</evidence>
<feature type="transmembrane region" description="Helical" evidence="6">
    <location>
        <begin position="168"/>
        <end position="190"/>
    </location>
</feature>
<dbReference type="AlphaFoldDB" id="A0AAN6TWR9"/>
<keyword evidence="2 6" id="KW-0812">Transmembrane</keyword>
<evidence type="ECO:0000256" key="4">
    <source>
        <dbReference type="ARBA" id="ARBA00023136"/>
    </source>
</evidence>
<gene>
    <name evidence="8" type="ORF">N657DRAFT_621362</name>
</gene>
<dbReference type="PANTHER" id="PTHR23502:SF181">
    <property type="entry name" value="MAJOR FACILITATOR SUPERFAMILY (MFS) PROFILE DOMAIN-CONTAINING PROTEIN"/>
    <property type="match status" value="1"/>
</dbReference>
<accession>A0AAN6TWR9</accession>
<dbReference type="InterPro" id="IPR011701">
    <property type="entry name" value="MFS"/>
</dbReference>
<reference evidence="8" key="2">
    <citation type="submission" date="2023-05" db="EMBL/GenBank/DDBJ databases">
        <authorList>
            <consortium name="Lawrence Berkeley National Laboratory"/>
            <person name="Steindorff A."/>
            <person name="Hensen N."/>
            <person name="Bonometti L."/>
            <person name="Westerberg I."/>
            <person name="Brannstrom I.O."/>
            <person name="Guillou S."/>
            <person name="Cros-Aarteil S."/>
            <person name="Calhoun S."/>
            <person name="Haridas S."/>
            <person name="Kuo A."/>
            <person name="Mondo S."/>
            <person name="Pangilinan J."/>
            <person name="Riley R."/>
            <person name="Labutti K."/>
            <person name="Andreopoulos B."/>
            <person name="Lipzen A."/>
            <person name="Chen C."/>
            <person name="Yanf M."/>
            <person name="Daum C."/>
            <person name="Ng V."/>
            <person name="Clum A."/>
            <person name="Ohm R."/>
            <person name="Martin F."/>
            <person name="Silar P."/>
            <person name="Natvig D."/>
            <person name="Lalanne C."/>
            <person name="Gautier V."/>
            <person name="Ament-Velasquez S.L."/>
            <person name="Kruys A."/>
            <person name="Hutchinson M.I."/>
            <person name="Powell A.J."/>
            <person name="Barry K."/>
            <person name="Miller A.N."/>
            <person name="Grigoriev I.V."/>
            <person name="Debuchy R."/>
            <person name="Gladieux P."/>
            <person name="Thoren M.H."/>
            <person name="Johannesson H."/>
        </authorList>
    </citation>
    <scope>NUCLEOTIDE SEQUENCE</scope>
    <source>
        <strain evidence="8">CBS 731.68</strain>
    </source>
</reference>
<dbReference type="InterPro" id="IPR036259">
    <property type="entry name" value="MFS_trans_sf"/>
</dbReference>
<evidence type="ECO:0000256" key="5">
    <source>
        <dbReference type="SAM" id="MobiDB-lite"/>
    </source>
</evidence>
<feature type="transmembrane region" description="Helical" evidence="6">
    <location>
        <begin position="574"/>
        <end position="598"/>
    </location>
</feature>
<comment type="subcellular location">
    <subcellularLocation>
        <location evidence="1">Membrane</location>
        <topology evidence="1">Multi-pass membrane protein</topology>
    </subcellularLocation>
</comment>
<feature type="transmembrane region" description="Helical" evidence="6">
    <location>
        <begin position="197"/>
        <end position="218"/>
    </location>
</feature>
<feature type="domain" description="Major facilitator superfamily (MFS) profile" evidence="7">
    <location>
        <begin position="69"/>
        <end position="614"/>
    </location>
</feature>
<comment type="caution">
    <text evidence="8">The sequence shown here is derived from an EMBL/GenBank/DDBJ whole genome shotgun (WGS) entry which is preliminary data.</text>
</comment>
<dbReference type="EMBL" id="MU853231">
    <property type="protein sequence ID" value="KAK4122177.1"/>
    <property type="molecule type" value="Genomic_DNA"/>
</dbReference>
<dbReference type="GeneID" id="87827386"/>
<evidence type="ECO:0000256" key="3">
    <source>
        <dbReference type="ARBA" id="ARBA00022989"/>
    </source>
</evidence>
<dbReference type="InterPro" id="IPR020846">
    <property type="entry name" value="MFS_dom"/>
</dbReference>
<feature type="transmembrane region" description="Helical" evidence="6">
    <location>
        <begin position="515"/>
        <end position="534"/>
    </location>
</feature>
<dbReference type="Proteomes" id="UP001302602">
    <property type="component" value="Unassembled WGS sequence"/>
</dbReference>
<dbReference type="Gene3D" id="1.20.1250.20">
    <property type="entry name" value="MFS general substrate transporter like domains"/>
    <property type="match status" value="1"/>
</dbReference>
<name>A0AAN6TWR9_9PEZI</name>
<dbReference type="SUPFAM" id="SSF103473">
    <property type="entry name" value="MFS general substrate transporter"/>
    <property type="match status" value="1"/>
</dbReference>
<proteinExistence type="predicted"/>
<dbReference type="GO" id="GO:0022857">
    <property type="term" value="F:transmembrane transporter activity"/>
    <property type="evidence" value="ECO:0007669"/>
    <property type="project" value="InterPro"/>
</dbReference>
<dbReference type="PROSITE" id="PS50850">
    <property type="entry name" value="MFS"/>
    <property type="match status" value="1"/>
</dbReference>
<evidence type="ECO:0000256" key="2">
    <source>
        <dbReference type="ARBA" id="ARBA00022692"/>
    </source>
</evidence>
<keyword evidence="9" id="KW-1185">Reference proteome</keyword>
<evidence type="ECO:0000259" key="7">
    <source>
        <dbReference type="PROSITE" id="PS50850"/>
    </source>
</evidence>
<organism evidence="8 9">
    <name type="scientific">Parathielavia appendiculata</name>
    <dbReference type="NCBI Taxonomy" id="2587402"/>
    <lineage>
        <taxon>Eukaryota</taxon>
        <taxon>Fungi</taxon>
        <taxon>Dikarya</taxon>
        <taxon>Ascomycota</taxon>
        <taxon>Pezizomycotina</taxon>
        <taxon>Sordariomycetes</taxon>
        <taxon>Sordariomycetidae</taxon>
        <taxon>Sordariales</taxon>
        <taxon>Chaetomiaceae</taxon>
        <taxon>Parathielavia</taxon>
    </lineage>
</organism>
<keyword evidence="4 6" id="KW-0472">Membrane</keyword>
<protein>
    <submittedName>
        <fullName evidence="8">MFS general substrate transporter</fullName>
    </submittedName>
</protein>
<evidence type="ECO:0000256" key="1">
    <source>
        <dbReference type="ARBA" id="ARBA00004141"/>
    </source>
</evidence>
<feature type="transmembrane region" description="Helical" evidence="6">
    <location>
        <begin position="108"/>
        <end position="129"/>
    </location>
</feature>
<feature type="transmembrane region" description="Helical" evidence="6">
    <location>
        <begin position="438"/>
        <end position="459"/>
    </location>
</feature>
<sequence length="614" mass="66735">MAGWRHAFSLSSEAVKDATPPGTVTLIGKTEHSVIHQNGRYVDRVVQFPLPTLSPADPLNWPSWRKMACMMTVAFYAFVANFLSASLAPALPVWNREFRQDVRPLSDLMQLVALNVLALGLGNVFWVPLSNVFGRRLVLVVSTLLLSVATTTGVFVKGFTPTLFVRVFQGLGSSASETVTPAVVGDLFFVHERGGWMAFYTASLASGSVLGGITGGYIANGLGWVAQFSVGAILTGLASVATFFLVPETMFDRPKHALPVQQQHWQQASLQTFQPNLAPRISVPPRISLADLPSARFTLPTRYTWATIIAVATRASTGMTWYDTESSQTELSSWPGPGRGGQPGPSRRSGPVSGEGSGEGSGAEYSPPPYTFAQSLKFSRYRGNVVHQFMKPWTTLLLPATWIVMMQYGGLVGGVAVISTVGPQILNHKPYFWGGNAGLLFVGALVGILLGGLCTGLLADRQLKRLARDQDHGFAEPEARIGLMLPSLLVGTCGLLVFGFCAQYPGRYQWVGLEFAYGMVAFALTQVPSIWFGYLIDSYEQLASDCFVMICILRALIPFAWTFIVAQWMEKSGYLVPFAGFTAIMGVFALLTIPIIVCGKRLRIATTRYVTKNQ</sequence>